<evidence type="ECO:0000313" key="9">
    <source>
        <dbReference type="Proteomes" id="UP000029861"/>
    </source>
</evidence>
<evidence type="ECO:0000256" key="1">
    <source>
        <dbReference type="ARBA" id="ARBA00004651"/>
    </source>
</evidence>
<dbReference type="RefSeq" id="WP_138120791.1">
    <property type="nucleotide sequence ID" value="NZ_FZNF01000014.1"/>
</dbReference>
<dbReference type="InterPro" id="IPR036259">
    <property type="entry name" value="MFS_trans_sf"/>
</dbReference>
<comment type="subcellular location">
    <subcellularLocation>
        <location evidence="1">Cell membrane</location>
        <topology evidence="1">Multi-pass membrane protein</topology>
    </subcellularLocation>
</comment>
<dbReference type="EMBL" id="JRPK02000008">
    <property type="protein sequence ID" value="TLD98764.1"/>
    <property type="molecule type" value="Genomic_DNA"/>
</dbReference>
<dbReference type="Gene3D" id="1.20.1250.20">
    <property type="entry name" value="MFS general substrate transporter like domains"/>
    <property type="match status" value="1"/>
</dbReference>
<keyword evidence="2" id="KW-1003">Cell membrane</keyword>
<dbReference type="InterPro" id="IPR050189">
    <property type="entry name" value="MFS_Efflux_Transporters"/>
</dbReference>
<evidence type="ECO:0000313" key="8">
    <source>
        <dbReference type="EMBL" id="TLD98764.1"/>
    </source>
</evidence>
<dbReference type="InterPro" id="IPR020846">
    <property type="entry name" value="MFS_dom"/>
</dbReference>
<gene>
    <name evidence="8" type="ORF">LS80_003905</name>
</gene>
<dbReference type="PANTHER" id="PTHR43124:SF8">
    <property type="entry name" value="INNER MEMBRANE TRANSPORT PROTEIN YDHP"/>
    <property type="match status" value="1"/>
</dbReference>
<feature type="domain" description="Major facilitator superfamily (MFS) profile" evidence="7">
    <location>
        <begin position="1"/>
        <end position="185"/>
    </location>
</feature>
<evidence type="ECO:0000256" key="6">
    <source>
        <dbReference type="SAM" id="Phobius"/>
    </source>
</evidence>
<feature type="transmembrane region" description="Helical" evidence="6">
    <location>
        <begin position="7"/>
        <end position="26"/>
    </location>
</feature>
<proteinExistence type="predicted"/>
<dbReference type="GO" id="GO:0022857">
    <property type="term" value="F:transmembrane transporter activity"/>
    <property type="evidence" value="ECO:0007669"/>
    <property type="project" value="InterPro"/>
</dbReference>
<sequence>MVPQLLKVYLLTICTCGGAFVLYTYLSELLVKVVGFSQSAMGFILLAYGGCAILGNLFGGKLTDSKGSITSLKIILLAQFVIYALISITYHWQWILIANLCLMGFVAFAGISPLKLNAMDNAKKYIPDFTDSTVSVNEASFNVGIALANQIGGLVVITANFGITFNPLFAAMFVLPALIVLFIKS</sequence>
<name>A0A4U8TGH3_9HELI</name>
<keyword evidence="3 6" id="KW-0812">Transmembrane</keyword>
<keyword evidence="5 6" id="KW-0472">Membrane</keyword>
<dbReference type="GO" id="GO:0005886">
    <property type="term" value="C:plasma membrane"/>
    <property type="evidence" value="ECO:0007669"/>
    <property type="project" value="UniProtKB-SubCell"/>
</dbReference>
<comment type="caution">
    <text evidence="8">The sequence shown here is derived from an EMBL/GenBank/DDBJ whole genome shotgun (WGS) entry which is preliminary data.</text>
</comment>
<accession>A0A4U8TGH3</accession>
<dbReference type="Proteomes" id="UP000029861">
    <property type="component" value="Unassembled WGS sequence"/>
</dbReference>
<keyword evidence="4 6" id="KW-1133">Transmembrane helix</keyword>
<dbReference type="PANTHER" id="PTHR43124">
    <property type="entry name" value="PURINE EFFLUX PUMP PBUE"/>
    <property type="match status" value="1"/>
</dbReference>
<feature type="transmembrane region" description="Helical" evidence="6">
    <location>
        <begin position="165"/>
        <end position="183"/>
    </location>
</feature>
<evidence type="ECO:0000256" key="5">
    <source>
        <dbReference type="ARBA" id="ARBA00023136"/>
    </source>
</evidence>
<protein>
    <submittedName>
        <fullName evidence="8">MFS transporter</fullName>
    </submittedName>
</protein>
<evidence type="ECO:0000256" key="2">
    <source>
        <dbReference type="ARBA" id="ARBA00022475"/>
    </source>
</evidence>
<organism evidence="8 9">
    <name type="scientific">Helicobacter trogontum</name>
    <dbReference type="NCBI Taxonomy" id="50960"/>
    <lineage>
        <taxon>Bacteria</taxon>
        <taxon>Pseudomonadati</taxon>
        <taxon>Campylobacterota</taxon>
        <taxon>Epsilonproteobacteria</taxon>
        <taxon>Campylobacterales</taxon>
        <taxon>Helicobacteraceae</taxon>
        <taxon>Helicobacter</taxon>
    </lineage>
</organism>
<dbReference type="PROSITE" id="PS50850">
    <property type="entry name" value="MFS"/>
    <property type="match status" value="1"/>
</dbReference>
<evidence type="ECO:0000256" key="3">
    <source>
        <dbReference type="ARBA" id="ARBA00022692"/>
    </source>
</evidence>
<reference evidence="8 9" key="1">
    <citation type="journal article" date="2014" name="Genome Announc.">
        <title>Draft genome sequences of eight enterohepatic helicobacter species isolated from both laboratory and wild rodents.</title>
        <authorList>
            <person name="Sheh A."/>
            <person name="Shen Z."/>
            <person name="Fox J.G."/>
        </authorList>
    </citation>
    <scope>NUCLEOTIDE SEQUENCE [LARGE SCALE GENOMIC DNA]</scope>
    <source>
        <strain evidence="8 9">ATCC 49310</strain>
    </source>
</reference>
<evidence type="ECO:0000256" key="4">
    <source>
        <dbReference type="ARBA" id="ARBA00022989"/>
    </source>
</evidence>
<feature type="transmembrane region" description="Helical" evidence="6">
    <location>
        <begin position="94"/>
        <end position="118"/>
    </location>
</feature>
<feature type="transmembrane region" description="Helical" evidence="6">
    <location>
        <begin position="38"/>
        <end position="58"/>
    </location>
</feature>
<dbReference type="AlphaFoldDB" id="A0A4U8TGH3"/>
<feature type="transmembrane region" description="Helical" evidence="6">
    <location>
        <begin position="70"/>
        <end position="88"/>
    </location>
</feature>
<feature type="transmembrane region" description="Helical" evidence="6">
    <location>
        <begin position="139"/>
        <end position="159"/>
    </location>
</feature>
<dbReference type="SUPFAM" id="SSF103473">
    <property type="entry name" value="MFS general substrate transporter"/>
    <property type="match status" value="1"/>
</dbReference>
<evidence type="ECO:0000259" key="7">
    <source>
        <dbReference type="PROSITE" id="PS50850"/>
    </source>
</evidence>